<proteinExistence type="predicted"/>
<dbReference type="EMBL" id="KV722382">
    <property type="protein sequence ID" value="OCH91614.1"/>
    <property type="molecule type" value="Genomic_DNA"/>
</dbReference>
<dbReference type="Proteomes" id="UP000250043">
    <property type="component" value="Unassembled WGS sequence"/>
</dbReference>
<evidence type="ECO:0000313" key="2">
    <source>
        <dbReference type="Proteomes" id="UP000250043"/>
    </source>
</evidence>
<evidence type="ECO:0000313" key="1">
    <source>
        <dbReference type="EMBL" id="OCH91614.1"/>
    </source>
</evidence>
<reference evidence="1 2" key="1">
    <citation type="submission" date="2016-07" db="EMBL/GenBank/DDBJ databases">
        <title>Draft genome of the white-rot fungus Obba rivulosa 3A-2.</title>
        <authorList>
            <consortium name="DOE Joint Genome Institute"/>
            <person name="Miettinen O."/>
            <person name="Riley R."/>
            <person name="Acob R."/>
            <person name="Barry K."/>
            <person name="Cullen D."/>
            <person name="De Vries R."/>
            <person name="Hainaut M."/>
            <person name="Hatakka A."/>
            <person name="Henrissat B."/>
            <person name="Hilden K."/>
            <person name="Kuo R."/>
            <person name="Labutti K."/>
            <person name="Lipzen A."/>
            <person name="Makela M.R."/>
            <person name="Sandor L."/>
            <person name="Spatafora J.W."/>
            <person name="Grigoriev I.V."/>
            <person name="Hibbett D.S."/>
        </authorList>
    </citation>
    <scope>NUCLEOTIDE SEQUENCE [LARGE SCALE GENOMIC DNA]</scope>
    <source>
        <strain evidence="1 2">3A-2</strain>
    </source>
</reference>
<name>A0A8E2DMW6_9APHY</name>
<protein>
    <submittedName>
        <fullName evidence="1">Uncharacterized protein</fullName>
    </submittedName>
</protein>
<dbReference type="AlphaFoldDB" id="A0A8E2DMW6"/>
<gene>
    <name evidence="1" type="ORF">OBBRIDRAFT_516078</name>
</gene>
<organism evidence="1 2">
    <name type="scientific">Obba rivulosa</name>
    <dbReference type="NCBI Taxonomy" id="1052685"/>
    <lineage>
        <taxon>Eukaryota</taxon>
        <taxon>Fungi</taxon>
        <taxon>Dikarya</taxon>
        <taxon>Basidiomycota</taxon>
        <taxon>Agaricomycotina</taxon>
        <taxon>Agaricomycetes</taxon>
        <taxon>Polyporales</taxon>
        <taxon>Gelatoporiaceae</taxon>
        <taxon>Obba</taxon>
    </lineage>
</organism>
<sequence>MPTAFMLYTHSHLRPCWTSGRGMSGIAGRSSWRRMDRNCGQCRARCMRDWTDGAGERLSSFIVKIASAWRFGHATSILSTSASESLRREGRFNKFTSSSLCNPRSGSMRPGTGNPVTSAVSLYGTDRSKRMERSILPYCLATILQSSLIVDGLMAL</sequence>
<accession>A0A8E2DMW6</accession>
<keyword evidence="2" id="KW-1185">Reference proteome</keyword>